<evidence type="ECO:0000313" key="14">
    <source>
        <dbReference type="EMBL" id="OUL58624.1"/>
    </source>
</evidence>
<feature type="binding site" evidence="11 12">
    <location>
        <position position="302"/>
    </location>
    <ligand>
        <name>S-adenosyl-L-methionine</name>
        <dbReference type="ChEBI" id="CHEBI:59789"/>
    </ligand>
</feature>
<dbReference type="EMBL" id="MWPV01000002">
    <property type="protein sequence ID" value="OUL58624.1"/>
    <property type="molecule type" value="Genomic_DNA"/>
</dbReference>
<keyword evidence="6 11" id="KW-0479">Metal-binding</keyword>
<protein>
    <recommendedName>
        <fullName evidence="11">23S rRNA (uracil(1939)-C(5))-methyltransferase RlmD</fullName>
        <ecNumber evidence="11">2.1.1.190</ecNumber>
    </recommendedName>
    <alternativeName>
        <fullName evidence="11">23S rRNA(m5U1939)-methyltransferase</fullName>
    </alternativeName>
</protein>
<feature type="binding site" evidence="11 12">
    <location>
        <position position="371"/>
    </location>
    <ligand>
        <name>S-adenosyl-L-methionine</name>
        <dbReference type="ChEBI" id="CHEBI:59789"/>
    </ligand>
</feature>
<evidence type="ECO:0000256" key="6">
    <source>
        <dbReference type="ARBA" id="ARBA00022723"/>
    </source>
</evidence>
<keyword evidence="4 11" id="KW-0808">Transferase</keyword>
<evidence type="ECO:0000256" key="10">
    <source>
        <dbReference type="ARBA" id="ARBA00059995"/>
    </source>
</evidence>
<feature type="active site" evidence="13">
    <location>
        <position position="397"/>
    </location>
</feature>
<keyword evidence="1 11" id="KW-0004">4Fe-4S</keyword>
<dbReference type="InterPro" id="IPR012340">
    <property type="entry name" value="NA-bd_OB-fold"/>
</dbReference>
<dbReference type="InterPro" id="IPR010280">
    <property type="entry name" value="U5_MeTrfase_fam"/>
</dbReference>
<dbReference type="InterPro" id="IPR030390">
    <property type="entry name" value="MeTrfase_TrmA_AS"/>
</dbReference>
<keyword evidence="5 11" id="KW-0949">S-adenosyl-L-methionine</keyword>
<accession>A0A244CSP3</accession>
<keyword evidence="15" id="KW-1185">Reference proteome</keyword>
<dbReference type="RefSeq" id="WP_086743926.1">
    <property type="nucleotide sequence ID" value="NZ_MWPV01000002.1"/>
</dbReference>
<evidence type="ECO:0000256" key="5">
    <source>
        <dbReference type="ARBA" id="ARBA00022691"/>
    </source>
</evidence>
<dbReference type="NCBIfam" id="TIGR00479">
    <property type="entry name" value="rumA"/>
    <property type="match status" value="1"/>
</dbReference>
<dbReference type="PROSITE" id="PS01231">
    <property type="entry name" value="TRMA_2"/>
    <property type="match status" value="1"/>
</dbReference>
<dbReference type="PROSITE" id="PS01230">
    <property type="entry name" value="TRMA_1"/>
    <property type="match status" value="1"/>
</dbReference>
<organism evidence="14 15">
    <name type="scientific">Pseudoalteromonas ulvae</name>
    <dbReference type="NCBI Taxonomy" id="107327"/>
    <lineage>
        <taxon>Bacteria</taxon>
        <taxon>Pseudomonadati</taxon>
        <taxon>Pseudomonadota</taxon>
        <taxon>Gammaproteobacteria</taxon>
        <taxon>Alteromonadales</taxon>
        <taxon>Pseudoalteromonadaceae</taxon>
        <taxon>Pseudoalteromonas</taxon>
    </lineage>
</organism>
<comment type="function">
    <text evidence="10 11">Catalyzes the formation of 5-methyl-uridine at position 1939 (m5U1939) in 23S rRNA.</text>
</comment>
<comment type="catalytic activity">
    <reaction evidence="9 11">
        <text>uridine(1939) in 23S rRNA + S-adenosyl-L-methionine = 5-methyluridine(1939) in 23S rRNA + S-adenosyl-L-homocysteine + H(+)</text>
        <dbReference type="Rhea" id="RHEA:42908"/>
        <dbReference type="Rhea" id="RHEA-COMP:10278"/>
        <dbReference type="Rhea" id="RHEA-COMP:10279"/>
        <dbReference type="ChEBI" id="CHEBI:15378"/>
        <dbReference type="ChEBI" id="CHEBI:57856"/>
        <dbReference type="ChEBI" id="CHEBI:59789"/>
        <dbReference type="ChEBI" id="CHEBI:65315"/>
        <dbReference type="ChEBI" id="CHEBI:74447"/>
        <dbReference type="EC" id="2.1.1.190"/>
    </reaction>
</comment>
<evidence type="ECO:0000256" key="1">
    <source>
        <dbReference type="ARBA" id="ARBA00022485"/>
    </source>
</evidence>
<evidence type="ECO:0000256" key="9">
    <source>
        <dbReference type="ARBA" id="ARBA00052756"/>
    </source>
</evidence>
<dbReference type="Gene3D" id="3.40.50.150">
    <property type="entry name" value="Vaccinia Virus protein VP39"/>
    <property type="match status" value="1"/>
</dbReference>
<comment type="caution">
    <text evidence="14">The sequence shown here is derived from an EMBL/GenBank/DDBJ whole genome shotgun (WGS) entry which is preliminary data.</text>
</comment>
<evidence type="ECO:0000256" key="4">
    <source>
        <dbReference type="ARBA" id="ARBA00022679"/>
    </source>
</evidence>
<dbReference type="InterPro" id="IPR001566">
    <property type="entry name" value="23S_rRNA_MeTrfase_RlmD"/>
</dbReference>
<dbReference type="FunFam" id="3.40.50.150:FF:000009">
    <property type="entry name" value="23S rRNA (Uracil(1939)-C(5))-methyltransferase RlmD"/>
    <property type="match status" value="1"/>
</dbReference>
<dbReference type="Proteomes" id="UP000194841">
    <property type="component" value="Unassembled WGS sequence"/>
</dbReference>
<feature type="binding site" evidence="11 12">
    <location>
        <position position="273"/>
    </location>
    <ligand>
        <name>S-adenosyl-L-methionine</name>
        <dbReference type="ChEBI" id="CHEBI:59789"/>
    </ligand>
</feature>
<reference evidence="14 15" key="1">
    <citation type="submission" date="2017-02" db="EMBL/GenBank/DDBJ databases">
        <title>Pseudoalteromonas ulvae TC14 Genome.</title>
        <authorList>
            <person name="Molmeret M."/>
        </authorList>
    </citation>
    <scope>NUCLEOTIDE SEQUENCE [LARGE SCALE GENOMIC DNA]</scope>
    <source>
        <strain evidence="14">TC14</strain>
    </source>
</reference>
<feature type="binding site" evidence="11">
    <location>
        <position position="81"/>
    </location>
    <ligand>
        <name>[4Fe-4S] cluster</name>
        <dbReference type="ChEBI" id="CHEBI:49883"/>
    </ligand>
</feature>
<dbReference type="CDD" id="cd02440">
    <property type="entry name" value="AdoMet_MTases"/>
    <property type="match status" value="1"/>
</dbReference>
<dbReference type="GO" id="GO:0003723">
    <property type="term" value="F:RNA binding"/>
    <property type="evidence" value="ECO:0007669"/>
    <property type="project" value="InterPro"/>
</dbReference>
<evidence type="ECO:0000256" key="11">
    <source>
        <dbReference type="HAMAP-Rule" id="MF_01010"/>
    </source>
</evidence>
<name>A0A244CSP3_PSEDV</name>
<evidence type="ECO:0000313" key="15">
    <source>
        <dbReference type="Proteomes" id="UP000194841"/>
    </source>
</evidence>
<evidence type="ECO:0000256" key="12">
    <source>
        <dbReference type="PROSITE-ProRule" id="PRU01024"/>
    </source>
</evidence>
<feature type="binding site" evidence="11">
    <location>
        <position position="87"/>
    </location>
    <ligand>
        <name>[4Fe-4S] cluster</name>
        <dbReference type="ChEBI" id="CHEBI:49883"/>
    </ligand>
</feature>
<dbReference type="SUPFAM" id="SSF53335">
    <property type="entry name" value="S-adenosyl-L-methionine-dependent methyltransferases"/>
    <property type="match status" value="1"/>
</dbReference>
<dbReference type="GO" id="GO:0051539">
    <property type="term" value="F:4 iron, 4 sulfur cluster binding"/>
    <property type="evidence" value="ECO:0007669"/>
    <property type="project" value="UniProtKB-KW"/>
</dbReference>
<dbReference type="GO" id="GO:0070475">
    <property type="term" value="P:rRNA base methylation"/>
    <property type="evidence" value="ECO:0007669"/>
    <property type="project" value="TreeGrafter"/>
</dbReference>
<sequence>MAQFFKPQKATQTQAQRRLTISSLDHEGVGVTRDKNKVCFVEGALTGETVLAKPLQSKAKFERLVTSKVLTPSPYREAPFCDHYGVCGGCQLQHLQLSQQLIEKQHAVSQLFAKFAKIEQLNWQEPLSSQPLHYRRSARVAVFYDKHTRTFNIGFRRKGSKKVVDIKTCPILDERFSSIFTEFRALLPTLKQGSAITHLQLCAANHAYLVVRHIKALPEKDIDALKALCQQHDWSLMLQAESGQYLLGELTQPAYHLSELDLTLEFNLDNFVQVNDVVNQKMLSQAINWLALEKHEKVLDLFCGIGNFSLAMARHAQSVVGIEGVHSSVTMAEHNAELNQISNAQFICQDLSLDMRSNEWFKQPFDVLVLDPSRGGAFDILQQLKLKRFKRILYVSCDPVTLARDSQLISAAGFEQQKIALMNMFPHTGHIETMALYVKR</sequence>
<evidence type="ECO:0000256" key="2">
    <source>
        <dbReference type="ARBA" id="ARBA00022552"/>
    </source>
</evidence>
<evidence type="ECO:0000256" key="7">
    <source>
        <dbReference type="ARBA" id="ARBA00023004"/>
    </source>
</evidence>
<dbReference type="Pfam" id="PF05958">
    <property type="entry name" value="tRNA_U5-meth_tr"/>
    <property type="match status" value="1"/>
</dbReference>
<feature type="active site" description="Nucleophile" evidence="11 12">
    <location>
        <position position="397"/>
    </location>
</feature>
<dbReference type="PROSITE" id="PS51687">
    <property type="entry name" value="SAM_MT_RNA_M5U"/>
    <property type="match status" value="1"/>
</dbReference>
<dbReference type="InterPro" id="IPR029063">
    <property type="entry name" value="SAM-dependent_MTases_sf"/>
</dbReference>
<dbReference type="NCBIfam" id="NF009639">
    <property type="entry name" value="PRK13168.1"/>
    <property type="match status" value="1"/>
</dbReference>
<dbReference type="OrthoDB" id="9804590at2"/>
<dbReference type="EC" id="2.1.1.190" evidence="11"/>
<dbReference type="HAMAP" id="MF_01010">
    <property type="entry name" value="23SrRNA_methyltr_RlmD"/>
    <property type="match status" value="1"/>
</dbReference>
<dbReference type="Gene3D" id="2.40.50.140">
    <property type="entry name" value="Nucleic acid-binding proteins"/>
    <property type="match status" value="1"/>
</dbReference>
<feature type="binding site" evidence="11">
    <location>
        <position position="169"/>
    </location>
    <ligand>
        <name>[4Fe-4S] cluster</name>
        <dbReference type="ChEBI" id="CHEBI:49883"/>
    </ligand>
</feature>
<dbReference type="Gene3D" id="2.40.50.1070">
    <property type="match status" value="1"/>
</dbReference>
<keyword evidence="7 11" id="KW-0408">Iron</keyword>
<dbReference type="InterPro" id="IPR030391">
    <property type="entry name" value="MeTrfase_TrmA_CS"/>
</dbReference>
<keyword evidence="3 11" id="KW-0489">Methyltransferase</keyword>
<dbReference type="GO" id="GO:0070041">
    <property type="term" value="F:rRNA (uridine-C5-)-methyltransferase activity"/>
    <property type="evidence" value="ECO:0007669"/>
    <property type="project" value="UniProtKB-UniRule"/>
</dbReference>
<dbReference type="GO" id="GO:0005506">
    <property type="term" value="F:iron ion binding"/>
    <property type="evidence" value="ECO:0007669"/>
    <property type="project" value="UniProtKB-UniRule"/>
</dbReference>
<feature type="binding site" evidence="11">
    <location>
        <position position="307"/>
    </location>
    <ligand>
        <name>S-adenosyl-L-methionine</name>
        <dbReference type="ChEBI" id="CHEBI:59789"/>
    </ligand>
</feature>
<dbReference type="PANTHER" id="PTHR11061:SF49">
    <property type="entry name" value="23S RRNA (URACIL(1939)-C(5))-METHYLTRANSFERASE RLMD"/>
    <property type="match status" value="1"/>
</dbReference>
<feature type="binding site" evidence="11">
    <location>
        <position position="90"/>
    </location>
    <ligand>
        <name>[4Fe-4S] cluster</name>
        <dbReference type="ChEBI" id="CHEBI:49883"/>
    </ligand>
</feature>
<evidence type="ECO:0000256" key="3">
    <source>
        <dbReference type="ARBA" id="ARBA00022603"/>
    </source>
</evidence>
<keyword evidence="8 11" id="KW-0411">Iron-sulfur</keyword>
<dbReference type="AlphaFoldDB" id="A0A244CSP3"/>
<gene>
    <name evidence="11" type="primary">rlmD</name>
    <name evidence="14" type="ORF">B1199_09920</name>
</gene>
<evidence type="ECO:0000256" key="13">
    <source>
        <dbReference type="PROSITE-ProRule" id="PRU10015"/>
    </source>
</evidence>
<feature type="binding site" evidence="11">
    <location>
        <position position="350"/>
    </location>
    <ligand>
        <name>S-adenosyl-L-methionine</name>
        <dbReference type="ChEBI" id="CHEBI:59789"/>
    </ligand>
</feature>
<evidence type="ECO:0000256" key="8">
    <source>
        <dbReference type="ARBA" id="ARBA00023014"/>
    </source>
</evidence>
<proteinExistence type="inferred from homology"/>
<dbReference type="SUPFAM" id="SSF50249">
    <property type="entry name" value="Nucleic acid-binding proteins"/>
    <property type="match status" value="1"/>
</dbReference>
<dbReference type="PANTHER" id="PTHR11061">
    <property type="entry name" value="RNA M5U METHYLTRANSFERASE"/>
    <property type="match status" value="1"/>
</dbReference>
<keyword evidence="2 11" id="KW-0698">rRNA processing</keyword>
<feature type="binding site" evidence="11 12">
    <location>
        <position position="323"/>
    </location>
    <ligand>
        <name>S-adenosyl-L-methionine</name>
        <dbReference type="ChEBI" id="CHEBI:59789"/>
    </ligand>
</feature>
<comment type="similarity">
    <text evidence="11">Belongs to the class I-like SAM-binding methyltransferase superfamily. RNA M5U methyltransferase family. RlmD subfamily.</text>
</comment>